<reference evidence="2 3" key="1">
    <citation type="journal article" date="2017" name="Curr. Biol.">
        <title>The Evolution of Venom by Co-option of Single-Copy Genes.</title>
        <authorList>
            <person name="Martinson E.O."/>
            <person name="Mrinalini"/>
            <person name="Kelkar Y.D."/>
            <person name="Chang C.H."/>
            <person name="Werren J.H."/>
        </authorList>
    </citation>
    <scope>NUCLEOTIDE SEQUENCE [LARGE SCALE GENOMIC DNA]</scope>
    <source>
        <strain evidence="2 3">Alberta</strain>
        <tissue evidence="2">Whole body</tissue>
    </source>
</reference>
<evidence type="ECO:0000313" key="3">
    <source>
        <dbReference type="Proteomes" id="UP000215335"/>
    </source>
</evidence>
<organism evidence="2 3">
    <name type="scientific">Trichomalopsis sarcophagae</name>
    <dbReference type="NCBI Taxonomy" id="543379"/>
    <lineage>
        <taxon>Eukaryota</taxon>
        <taxon>Metazoa</taxon>
        <taxon>Ecdysozoa</taxon>
        <taxon>Arthropoda</taxon>
        <taxon>Hexapoda</taxon>
        <taxon>Insecta</taxon>
        <taxon>Pterygota</taxon>
        <taxon>Neoptera</taxon>
        <taxon>Endopterygota</taxon>
        <taxon>Hymenoptera</taxon>
        <taxon>Apocrita</taxon>
        <taxon>Proctotrupomorpha</taxon>
        <taxon>Chalcidoidea</taxon>
        <taxon>Pteromalidae</taxon>
        <taxon>Pteromalinae</taxon>
        <taxon>Trichomalopsis</taxon>
    </lineage>
</organism>
<evidence type="ECO:0000256" key="1">
    <source>
        <dbReference type="SAM" id="MobiDB-lite"/>
    </source>
</evidence>
<accession>A0A232FM26</accession>
<keyword evidence="3" id="KW-1185">Reference proteome</keyword>
<dbReference type="AlphaFoldDB" id="A0A232FM26"/>
<dbReference type="Proteomes" id="UP000215335">
    <property type="component" value="Unassembled WGS sequence"/>
</dbReference>
<name>A0A232FM26_9HYME</name>
<comment type="caution">
    <text evidence="2">The sequence shown here is derived from an EMBL/GenBank/DDBJ whole genome shotgun (WGS) entry which is preliminary data.</text>
</comment>
<gene>
    <name evidence="2" type="ORF">TSAR_009469</name>
</gene>
<sequence>MAMNGLECGQRKLLAPPPDDAPLANGSKAQRPMRCEVVARRTTTFGVSFS</sequence>
<dbReference type="EMBL" id="NNAY01000030">
    <property type="protein sequence ID" value="OXU31801.1"/>
    <property type="molecule type" value="Genomic_DNA"/>
</dbReference>
<protein>
    <submittedName>
        <fullName evidence="2">Uncharacterized protein</fullName>
    </submittedName>
</protein>
<evidence type="ECO:0000313" key="2">
    <source>
        <dbReference type="EMBL" id="OXU31801.1"/>
    </source>
</evidence>
<feature type="region of interest" description="Disordered" evidence="1">
    <location>
        <begin position="1"/>
        <end position="31"/>
    </location>
</feature>
<proteinExistence type="predicted"/>